<evidence type="ECO:0000313" key="9">
    <source>
        <dbReference type="Proteomes" id="UP000283509"/>
    </source>
</evidence>
<comment type="subcellular location">
    <subcellularLocation>
        <location evidence="1">Membrane</location>
        <topology evidence="1">Single-pass membrane protein</topology>
    </subcellularLocation>
</comment>
<evidence type="ECO:0008006" key="10">
    <source>
        <dbReference type="Google" id="ProtNLM"/>
    </source>
</evidence>
<feature type="region of interest" description="Disordered" evidence="4">
    <location>
        <begin position="518"/>
        <end position="537"/>
    </location>
</feature>
<feature type="transmembrane region" description="Helical" evidence="5">
    <location>
        <begin position="593"/>
        <end position="620"/>
    </location>
</feature>
<keyword evidence="2 5" id="KW-0472">Membrane</keyword>
<keyword evidence="5" id="KW-1133">Transmembrane helix</keyword>
<dbReference type="PANTHER" id="PTHR23278:SF19">
    <property type="entry name" value="OBSCURIN"/>
    <property type="match status" value="1"/>
</dbReference>
<feature type="region of interest" description="Disordered" evidence="4">
    <location>
        <begin position="679"/>
        <end position="714"/>
    </location>
</feature>
<reference evidence="8 9" key="1">
    <citation type="submission" date="2018-04" db="EMBL/GenBank/DDBJ databases">
        <authorList>
            <person name="Zhang X."/>
            <person name="Yuan J."/>
            <person name="Li F."/>
            <person name="Xiang J."/>
        </authorList>
    </citation>
    <scope>NUCLEOTIDE SEQUENCE [LARGE SCALE GENOMIC DNA]</scope>
    <source>
        <tissue evidence="8">Muscle</tissue>
    </source>
</reference>
<feature type="domain" description="Ig-like" evidence="6">
    <location>
        <begin position="99"/>
        <end position="174"/>
    </location>
</feature>
<accession>A0A3R7SZ17</accession>
<dbReference type="OrthoDB" id="8825892at2759"/>
<dbReference type="CDD" id="cd00063">
    <property type="entry name" value="FN3"/>
    <property type="match status" value="1"/>
</dbReference>
<dbReference type="SUPFAM" id="SSF48726">
    <property type="entry name" value="Immunoglobulin"/>
    <property type="match status" value="4"/>
</dbReference>
<dbReference type="SMART" id="SM00408">
    <property type="entry name" value="IGc2"/>
    <property type="match status" value="2"/>
</dbReference>
<dbReference type="Gene3D" id="2.60.40.10">
    <property type="entry name" value="Immunoglobulins"/>
    <property type="match status" value="6"/>
</dbReference>
<dbReference type="InterPro" id="IPR013783">
    <property type="entry name" value="Ig-like_fold"/>
</dbReference>
<proteinExistence type="predicted"/>
<evidence type="ECO:0000256" key="3">
    <source>
        <dbReference type="ARBA" id="ARBA00023157"/>
    </source>
</evidence>
<name>A0A3R7SZ17_PENVA</name>
<evidence type="ECO:0000256" key="1">
    <source>
        <dbReference type="ARBA" id="ARBA00004167"/>
    </source>
</evidence>
<keyword evidence="3" id="KW-1015">Disulfide bond</keyword>
<feature type="domain" description="Fibronectin type-III" evidence="7">
    <location>
        <begin position="479"/>
        <end position="581"/>
    </location>
</feature>
<dbReference type="AlphaFoldDB" id="A0A3R7SZ17"/>
<dbReference type="SMART" id="SM00060">
    <property type="entry name" value="FN3"/>
    <property type="match status" value="1"/>
</dbReference>
<dbReference type="InterPro" id="IPR036116">
    <property type="entry name" value="FN3_sf"/>
</dbReference>
<dbReference type="InterPro" id="IPR003961">
    <property type="entry name" value="FN3_dom"/>
</dbReference>
<dbReference type="Pfam" id="PF13927">
    <property type="entry name" value="Ig_3"/>
    <property type="match status" value="2"/>
</dbReference>
<dbReference type="PROSITE" id="PS50853">
    <property type="entry name" value="FN3"/>
    <property type="match status" value="1"/>
</dbReference>
<dbReference type="InterPro" id="IPR013162">
    <property type="entry name" value="CD80_C2-set"/>
</dbReference>
<dbReference type="Proteomes" id="UP000283509">
    <property type="component" value="Unassembled WGS sequence"/>
</dbReference>
<comment type="caution">
    <text evidence="8">The sequence shown here is derived from an EMBL/GenBank/DDBJ whole genome shotgun (WGS) entry which is preliminary data.</text>
</comment>
<evidence type="ECO:0000259" key="6">
    <source>
        <dbReference type="PROSITE" id="PS50835"/>
    </source>
</evidence>
<dbReference type="Pfam" id="PF08205">
    <property type="entry name" value="C2-set_2"/>
    <property type="match status" value="1"/>
</dbReference>
<gene>
    <name evidence="8" type="ORF">C7M84_024352</name>
</gene>
<dbReference type="PANTHER" id="PTHR23278">
    <property type="entry name" value="SIDESTEP PROTEIN"/>
    <property type="match status" value="1"/>
</dbReference>
<dbReference type="STRING" id="6689.A0A3R7SZ17"/>
<keyword evidence="5" id="KW-0812">Transmembrane</keyword>
<dbReference type="GO" id="GO:0016020">
    <property type="term" value="C:membrane"/>
    <property type="evidence" value="ECO:0007669"/>
    <property type="project" value="UniProtKB-SubCell"/>
</dbReference>
<evidence type="ECO:0000256" key="2">
    <source>
        <dbReference type="ARBA" id="ARBA00023136"/>
    </source>
</evidence>
<dbReference type="InterPro" id="IPR003599">
    <property type="entry name" value="Ig_sub"/>
</dbReference>
<dbReference type="SMART" id="SM00409">
    <property type="entry name" value="IG"/>
    <property type="match status" value="3"/>
</dbReference>
<feature type="domain" description="Ig-like" evidence="6">
    <location>
        <begin position="180"/>
        <end position="276"/>
    </location>
</feature>
<keyword evidence="9" id="KW-1185">Reference proteome</keyword>
<evidence type="ECO:0000256" key="4">
    <source>
        <dbReference type="SAM" id="MobiDB-lite"/>
    </source>
</evidence>
<dbReference type="PROSITE" id="PS50835">
    <property type="entry name" value="IG_LIKE"/>
    <property type="match status" value="3"/>
</dbReference>
<sequence length="789" mass="86071">MTFTIDGRNSPVRQSPHWKDEAALGNRAYFDLTKHPPGLVLDPVEALDEDEYVCRVDFRSSPTRNVRVKLHVVVPPTGIRLMNEANVDVSGVIGPYPVGATVTLKCQVVGGHPRPVVTWRSDGLLLDDTSEGLGPEDTVNTLVLESLTRNDLYRVLTCQTANSNLTVPLAAAVTLDMSFPPLDVRILGSRNNPFSAGERYELVCESSGSRPSAKITWWKNGMLMTDARIQVFQEGNVSRSTLYLTPSPADNTVYISCRAENQQVPASGLEDVIKLDVHYSPRLSLLAGQNLDMDDIKEGDDVYFECNIVANPKVYKVQWFHNGDEITHNVSAGVILSNQSLVLQEVTKRSSGQYTCTAANLHGSSGSNAVQLSVKFAPLCRGGQKVVYGAGKHEELNVTCNVEAHPEPYHYRWAFNSSSEVVDIPVSRTWVVGKGLSQVSYTPHSHQEYGSLLCWARNDVGKQKQPCIYHVIHAASPDPVNNCTVENVSSTGAAVRCQAGWDGGLAQTFTLSVSHARAHTRGQDKKNEAPRVLANTSTSPRPEFTLTGLQAGTEYVLTIMGVNKKGQSEPVRLKIFTLKDVAEKHTSPVGGTLAFTSLLAVILGVVASLLLMAVVIVLVVRSRCAHVHKPEVKMVYNKGVASPSRGSDDDLNSDDPNPDVIPINDVKLHFLPDHLVKTTQQVHQKKHPQQNPQQDPTATASGAEPSPDPGPLPCHLEACADPQCHPLTDYDSFYINPGTLVRQVRGHSLSPSGSFCDLSDLLSMCWESVEDRATCYGVSESCRILQNVK</sequence>
<dbReference type="InterPro" id="IPR003598">
    <property type="entry name" value="Ig_sub2"/>
</dbReference>
<reference evidence="8 9" key="2">
    <citation type="submission" date="2019-01" db="EMBL/GenBank/DDBJ databases">
        <title>The decoding of complex shrimp genome reveals the adaptation for benthos swimmer, frequently molting mechanism and breeding impact on genome.</title>
        <authorList>
            <person name="Sun Y."/>
            <person name="Gao Y."/>
            <person name="Yu Y."/>
        </authorList>
    </citation>
    <scope>NUCLEOTIDE SEQUENCE [LARGE SCALE GENOMIC DNA]</scope>
    <source>
        <tissue evidence="8">Muscle</tissue>
    </source>
</reference>
<evidence type="ECO:0000256" key="5">
    <source>
        <dbReference type="SAM" id="Phobius"/>
    </source>
</evidence>
<organism evidence="8 9">
    <name type="scientific">Penaeus vannamei</name>
    <name type="common">Whiteleg shrimp</name>
    <name type="synonym">Litopenaeus vannamei</name>
    <dbReference type="NCBI Taxonomy" id="6689"/>
    <lineage>
        <taxon>Eukaryota</taxon>
        <taxon>Metazoa</taxon>
        <taxon>Ecdysozoa</taxon>
        <taxon>Arthropoda</taxon>
        <taxon>Crustacea</taxon>
        <taxon>Multicrustacea</taxon>
        <taxon>Malacostraca</taxon>
        <taxon>Eumalacostraca</taxon>
        <taxon>Eucarida</taxon>
        <taxon>Decapoda</taxon>
        <taxon>Dendrobranchiata</taxon>
        <taxon>Penaeoidea</taxon>
        <taxon>Penaeidae</taxon>
        <taxon>Penaeus</taxon>
    </lineage>
</organism>
<dbReference type="EMBL" id="QCYY01000817">
    <property type="protein sequence ID" value="ROT82497.1"/>
    <property type="molecule type" value="Genomic_DNA"/>
</dbReference>
<evidence type="ECO:0000313" key="8">
    <source>
        <dbReference type="EMBL" id="ROT82497.1"/>
    </source>
</evidence>
<evidence type="ECO:0000259" key="7">
    <source>
        <dbReference type="PROSITE" id="PS50853"/>
    </source>
</evidence>
<dbReference type="InterPro" id="IPR007110">
    <property type="entry name" value="Ig-like_dom"/>
</dbReference>
<feature type="domain" description="Ig-like" evidence="6">
    <location>
        <begin position="281"/>
        <end position="373"/>
    </location>
</feature>
<dbReference type="Pfam" id="PF00041">
    <property type="entry name" value="fn3"/>
    <property type="match status" value="1"/>
</dbReference>
<feature type="region of interest" description="Disordered" evidence="4">
    <location>
        <begin position="638"/>
        <end position="658"/>
    </location>
</feature>
<dbReference type="InterPro" id="IPR036179">
    <property type="entry name" value="Ig-like_dom_sf"/>
</dbReference>
<dbReference type="SUPFAM" id="SSF49265">
    <property type="entry name" value="Fibronectin type III"/>
    <property type="match status" value="1"/>
</dbReference>
<protein>
    <recommendedName>
        <fullName evidence="10">Nephrin</fullName>
    </recommendedName>
</protein>